<organism evidence="3 4">
    <name type="scientific">Frankliniella occidentalis</name>
    <name type="common">Western flower thrips</name>
    <name type="synonym">Euthrips occidentalis</name>
    <dbReference type="NCBI Taxonomy" id="133901"/>
    <lineage>
        <taxon>Eukaryota</taxon>
        <taxon>Metazoa</taxon>
        <taxon>Ecdysozoa</taxon>
        <taxon>Arthropoda</taxon>
        <taxon>Hexapoda</taxon>
        <taxon>Insecta</taxon>
        <taxon>Pterygota</taxon>
        <taxon>Neoptera</taxon>
        <taxon>Paraneoptera</taxon>
        <taxon>Thysanoptera</taxon>
        <taxon>Terebrantia</taxon>
        <taxon>Thripoidea</taxon>
        <taxon>Thripidae</taxon>
        <taxon>Frankliniella</taxon>
    </lineage>
</organism>
<dbReference type="Proteomes" id="UP000504606">
    <property type="component" value="Unplaced"/>
</dbReference>
<comment type="similarity">
    <text evidence="1">Belongs to the short-chain dehydrogenases/reductases (SDR) family.</text>
</comment>
<sequence>MERFAGRVAVVTGASSGIGAQLAEDLVRAGMVVVGVARRLERMQALAAALAGLRGRLEPLQADLSCADELRRVFTWVDDNLGGISVLVNNAAVATQVAIQGEYSTSTLDGGHFDLKLAIPGLRV</sequence>
<protein>
    <submittedName>
        <fullName evidence="4">Farnesol dehydrogenase-like</fullName>
    </submittedName>
</protein>
<accession>A0A9C6XQ39</accession>
<dbReference type="OrthoDB" id="1933717at2759"/>
<dbReference type="InterPro" id="IPR002347">
    <property type="entry name" value="SDR_fam"/>
</dbReference>
<dbReference type="AlphaFoldDB" id="A0A9C6XQ39"/>
<evidence type="ECO:0000256" key="2">
    <source>
        <dbReference type="ARBA" id="ARBA00023002"/>
    </source>
</evidence>
<evidence type="ECO:0000313" key="3">
    <source>
        <dbReference type="Proteomes" id="UP000504606"/>
    </source>
</evidence>
<dbReference type="SUPFAM" id="SSF51735">
    <property type="entry name" value="NAD(P)-binding Rossmann-fold domains"/>
    <property type="match status" value="1"/>
</dbReference>
<gene>
    <name evidence="4" type="primary">LOC113215866</name>
</gene>
<dbReference type="GO" id="GO:0016491">
    <property type="term" value="F:oxidoreductase activity"/>
    <property type="evidence" value="ECO:0007669"/>
    <property type="project" value="UniProtKB-KW"/>
</dbReference>
<dbReference type="Pfam" id="PF00106">
    <property type="entry name" value="adh_short"/>
    <property type="match status" value="1"/>
</dbReference>
<evidence type="ECO:0000313" key="4">
    <source>
        <dbReference type="RefSeq" id="XP_052127125.1"/>
    </source>
</evidence>
<reference evidence="4" key="1">
    <citation type="submission" date="2025-08" db="UniProtKB">
        <authorList>
            <consortium name="RefSeq"/>
        </authorList>
    </citation>
    <scope>IDENTIFICATION</scope>
    <source>
        <tissue evidence="4">Whole organism</tissue>
    </source>
</reference>
<dbReference type="PANTHER" id="PTHR43115:SF4">
    <property type="entry name" value="DEHYDROGENASE_REDUCTASE SDR FAMILY MEMBER 11"/>
    <property type="match status" value="1"/>
</dbReference>
<dbReference type="Gene3D" id="3.40.50.720">
    <property type="entry name" value="NAD(P)-binding Rossmann-like Domain"/>
    <property type="match status" value="1"/>
</dbReference>
<keyword evidence="2" id="KW-0560">Oxidoreductase</keyword>
<keyword evidence="3" id="KW-1185">Reference proteome</keyword>
<evidence type="ECO:0000256" key="1">
    <source>
        <dbReference type="ARBA" id="ARBA00006484"/>
    </source>
</evidence>
<dbReference type="InterPro" id="IPR036291">
    <property type="entry name" value="NAD(P)-bd_dom_sf"/>
</dbReference>
<dbReference type="GeneID" id="113215866"/>
<proteinExistence type="inferred from homology"/>
<dbReference type="RefSeq" id="XP_052127125.1">
    <property type="nucleotide sequence ID" value="XM_052271165.1"/>
</dbReference>
<name>A0A9C6XQ39_FRAOC</name>
<dbReference type="PANTHER" id="PTHR43115">
    <property type="entry name" value="DEHYDROGENASE/REDUCTASE SDR FAMILY MEMBER 11"/>
    <property type="match status" value="1"/>
</dbReference>
<dbReference type="PRINTS" id="PR00081">
    <property type="entry name" value="GDHRDH"/>
</dbReference>
<dbReference type="KEGG" id="foc:113215866"/>